<keyword evidence="15" id="KW-0675">Receptor</keyword>
<dbReference type="PATRIC" id="fig|13690.10.peg.2869"/>
<dbReference type="InterPro" id="IPR037066">
    <property type="entry name" value="Plug_dom_sf"/>
</dbReference>
<dbReference type="InterPro" id="IPR036942">
    <property type="entry name" value="Beta-barrel_TonB_sf"/>
</dbReference>
<dbReference type="Gene3D" id="2.40.170.20">
    <property type="entry name" value="TonB-dependent receptor, beta-barrel domain"/>
    <property type="match status" value="1"/>
</dbReference>
<feature type="domain" description="TonB-dependent receptor plug" evidence="14">
    <location>
        <begin position="51"/>
        <end position="153"/>
    </location>
</feature>
<evidence type="ECO:0000256" key="9">
    <source>
        <dbReference type="PROSITE-ProRule" id="PRU01360"/>
    </source>
</evidence>
<evidence type="ECO:0000256" key="1">
    <source>
        <dbReference type="ARBA" id="ARBA00004571"/>
    </source>
</evidence>
<dbReference type="InterPro" id="IPR012910">
    <property type="entry name" value="Plug_dom"/>
</dbReference>
<dbReference type="Gene3D" id="2.170.130.10">
    <property type="entry name" value="TonB-dependent receptor, plug domain"/>
    <property type="match status" value="1"/>
</dbReference>
<dbReference type="eggNOG" id="COG4772">
    <property type="taxonomic scope" value="Bacteria"/>
</dbReference>
<proteinExistence type="inferred from homology"/>
<organism evidence="15 16">
    <name type="scientific">Sphingobium yanoikuyae</name>
    <name type="common">Sphingomonas yanoikuyae</name>
    <dbReference type="NCBI Taxonomy" id="13690"/>
    <lineage>
        <taxon>Bacteria</taxon>
        <taxon>Pseudomonadati</taxon>
        <taxon>Pseudomonadota</taxon>
        <taxon>Alphaproteobacteria</taxon>
        <taxon>Sphingomonadales</taxon>
        <taxon>Sphingomonadaceae</taxon>
        <taxon>Sphingobium</taxon>
    </lineage>
</organism>
<dbReference type="GO" id="GO:0044718">
    <property type="term" value="P:siderophore transmembrane transport"/>
    <property type="evidence" value="ECO:0007669"/>
    <property type="project" value="TreeGrafter"/>
</dbReference>
<comment type="subcellular location">
    <subcellularLocation>
        <location evidence="1 9">Cell outer membrane</location>
        <topology evidence="1 9">Multi-pass membrane protein</topology>
    </subcellularLocation>
</comment>
<keyword evidence="2 9" id="KW-0813">Transport</keyword>
<name>A0A084EJU8_SPHYA</name>
<evidence type="ECO:0000256" key="10">
    <source>
        <dbReference type="PROSITE-ProRule" id="PRU10144"/>
    </source>
</evidence>
<evidence type="ECO:0000256" key="8">
    <source>
        <dbReference type="ARBA" id="ARBA00023237"/>
    </source>
</evidence>
<dbReference type="PANTHER" id="PTHR30069">
    <property type="entry name" value="TONB-DEPENDENT OUTER MEMBRANE RECEPTOR"/>
    <property type="match status" value="1"/>
</dbReference>
<accession>A0A084EJU8</accession>
<evidence type="ECO:0000313" key="15">
    <source>
        <dbReference type="EMBL" id="KEZ18240.1"/>
    </source>
</evidence>
<dbReference type="InterPro" id="IPR010917">
    <property type="entry name" value="TonB_rcpt_CS"/>
</dbReference>
<dbReference type="AlphaFoldDB" id="A0A084EJU8"/>
<evidence type="ECO:0000256" key="3">
    <source>
        <dbReference type="ARBA" id="ARBA00022452"/>
    </source>
</evidence>
<keyword evidence="8 9" id="KW-0998">Cell outer membrane</keyword>
<evidence type="ECO:0000313" key="16">
    <source>
        <dbReference type="Proteomes" id="UP000028534"/>
    </source>
</evidence>
<evidence type="ECO:0000259" key="14">
    <source>
        <dbReference type="Pfam" id="PF07715"/>
    </source>
</evidence>
<evidence type="ECO:0000256" key="5">
    <source>
        <dbReference type="ARBA" id="ARBA00022729"/>
    </source>
</evidence>
<keyword evidence="5 12" id="KW-0732">Signal</keyword>
<evidence type="ECO:0000256" key="12">
    <source>
        <dbReference type="SAM" id="SignalP"/>
    </source>
</evidence>
<dbReference type="EMBL" id="JGVR01000017">
    <property type="protein sequence ID" value="KEZ18240.1"/>
    <property type="molecule type" value="Genomic_DNA"/>
</dbReference>
<feature type="short sequence motif" description="TonB C-terminal box" evidence="10">
    <location>
        <begin position="760"/>
        <end position="777"/>
    </location>
</feature>
<evidence type="ECO:0000256" key="11">
    <source>
        <dbReference type="RuleBase" id="RU003357"/>
    </source>
</evidence>
<feature type="chain" id="PRO_5001774471" evidence="12">
    <location>
        <begin position="24"/>
        <end position="777"/>
    </location>
</feature>
<evidence type="ECO:0000256" key="4">
    <source>
        <dbReference type="ARBA" id="ARBA00022692"/>
    </source>
</evidence>
<dbReference type="GO" id="GO:0015344">
    <property type="term" value="F:siderophore uptake transmembrane transporter activity"/>
    <property type="evidence" value="ECO:0007669"/>
    <property type="project" value="TreeGrafter"/>
</dbReference>
<evidence type="ECO:0000259" key="13">
    <source>
        <dbReference type="Pfam" id="PF00593"/>
    </source>
</evidence>
<dbReference type="PANTHER" id="PTHR30069:SF39">
    <property type="entry name" value="BLL6183 PROTEIN"/>
    <property type="match status" value="1"/>
</dbReference>
<evidence type="ECO:0000256" key="7">
    <source>
        <dbReference type="ARBA" id="ARBA00023136"/>
    </source>
</evidence>
<protein>
    <submittedName>
        <fullName evidence="15">Outer membrane receptor protein</fullName>
    </submittedName>
</protein>
<dbReference type="Pfam" id="PF00593">
    <property type="entry name" value="TonB_dep_Rec_b-barrel"/>
    <property type="match status" value="1"/>
</dbReference>
<dbReference type="SUPFAM" id="SSF56935">
    <property type="entry name" value="Porins"/>
    <property type="match status" value="1"/>
</dbReference>
<dbReference type="InterPro" id="IPR000531">
    <property type="entry name" value="Beta-barrel_TonB"/>
</dbReference>
<keyword evidence="7 9" id="KW-0472">Membrane</keyword>
<dbReference type="GO" id="GO:0009279">
    <property type="term" value="C:cell outer membrane"/>
    <property type="evidence" value="ECO:0007669"/>
    <property type="project" value="UniProtKB-SubCell"/>
</dbReference>
<dbReference type="Proteomes" id="UP000028534">
    <property type="component" value="Unassembled WGS sequence"/>
</dbReference>
<evidence type="ECO:0000256" key="2">
    <source>
        <dbReference type="ARBA" id="ARBA00022448"/>
    </source>
</evidence>
<sequence>MRGKGWLCAGLAGVALMPGLAQAGELEAGPAQTIIVTAPGGAIDVDDALSISGRDIGIGGTPDLLGALTRNMAGITLQDAQNNPWQPNLLYRGFVASPLQGQAQGLAVYMDGARFNQPFGDTVQFDLIPEAAIRKLSLLDASPVYGLNALGGAILMETKDGRSDPGLEASATGGRFGYAETSIAGGFARGNFSAFGAFQYSHDDGWRDHSPSHLYNSYADLGFDTETGGLHMKLVGAKTDLTGNGVSPVELLAAERRAVFTWPDNSRSSYGRISLHPWVALSDTTRIEGTLYAQRLTLRTVNGDAADIEGCEDEDAAGLLCLETVGGDDDGDEVQAVLTDANGNAIADSLGGEGYGVLNRGRTRTDAMGALVQLIDDRALMGGTNHFAIGMSYDTSRTRFDTSTELGAMTDERSVEGLGSIIVQPDGAIAPVGLVAHTDYWGVFVQDRLPLAPGLTAELGLRWNHARIELVDQIGTALNGRHNFQRLNPGAELDYRVSDGLSLRVGYAQTNRAPTPAELSCADENAPCSLTNFFIADPPLKQVVAKSWEAGGSGRFAVGGWTADWLLSAYRTGNHDDIQYIASDIRGRAYFQNIGKTRRQGVEASVKAARGGFSAGLSYAFTDATYRSALTLSSPANPEANEDGTIDVGKGDRLPGIPRHSATLTLDYAGTLGGQRRWSIGGDLIARSGQYLVGDEANRNAKVPGYLIANIRAGIDIIPGVTLFGEVRNLFDRHYATFGTFTEVDEIELEEAPGASDPRAYGAGAPRRWYAGVKATF</sequence>
<dbReference type="Pfam" id="PF07715">
    <property type="entry name" value="Plug"/>
    <property type="match status" value="1"/>
</dbReference>
<keyword evidence="4 9" id="KW-0812">Transmembrane</keyword>
<evidence type="ECO:0000256" key="6">
    <source>
        <dbReference type="ARBA" id="ARBA00023077"/>
    </source>
</evidence>
<keyword evidence="3 9" id="KW-1134">Transmembrane beta strand</keyword>
<comment type="caution">
    <text evidence="15">The sequence shown here is derived from an EMBL/GenBank/DDBJ whole genome shotgun (WGS) entry which is preliminary data.</text>
</comment>
<dbReference type="InterPro" id="IPR039426">
    <property type="entry name" value="TonB-dep_rcpt-like"/>
</dbReference>
<dbReference type="STRING" id="13690.AX777_00950"/>
<feature type="domain" description="TonB-dependent receptor-like beta-barrel" evidence="13">
    <location>
        <begin position="367"/>
        <end position="730"/>
    </location>
</feature>
<gene>
    <name evidence="15" type="ORF">CP98_02794</name>
</gene>
<dbReference type="PROSITE" id="PS01156">
    <property type="entry name" value="TONB_DEPENDENT_REC_2"/>
    <property type="match status" value="1"/>
</dbReference>
<keyword evidence="6 11" id="KW-0798">TonB box</keyword>
<comment type="similarity">
    <text evidence="9 11">Belongs to the TonB-dependent receptor family.</text>
</comment>
<reference evidence="15 16" key="1">
    <citation type="submission" date="2014-03" db="EMBL/GenBank/DDBJ databases">
        <title>Genome sequence of Sphingobium yanoikuyae B1.</title>
        <authorList>
            <person name="Gan H.M."/>
            <person name="Gan H.Y."/>
            <person name="Savka M.A."/>
        </authorList>
    </citation>
    <scope>NUCLEOTIDE SEQUENCE [LARGE SCALE GENOMIC DNA]</scope>
    <source>
        <strain evidence="15 16">B1</strain>
    </source>
</reference>
<dbReference type="PROSITE" id="PS52016">
    <property type="entry name" value="TONB_DEPENDENT_REC_3"/>
    <property type="match status" value="1"/>
</dbReference>
<dbReference type="RefSeq" id="WP_037520238.1">
    <property type="nucleotide sequence ID" value="NZ_JGVR01000017.1"/>
</dbReference>
<feature type="signal peptide" evidence="12">
    <location>
        <begin position="1"/>
        <end position="23"/>
    </location>
</feature>